<dbReference type="InterPro" id="IPR031311">
    <property type="entry name" value="CHIT_BIND_RR_consensus"/>
</dbReference>
<name>A0A9N9X3R4_PHACE</name>
<dbReference type="Pfam" id="PF00379">
    <property type="entry name" value="Chitin_bind_4"/>
    <property type="match status" value="1"/>
</dbReference>
<dbReference type="InterPro" id="IPR051217">
    <property type="entry name" value="Insect_Cuticle_Struc_Prot"/>
</dbReference>
<keyword evidence="6" id="KW-1185">Reference proteome</keyword>
<feature type="compositionally biased region" description="Basic and acidic residues" evidence="3">
    <location>
        <begin position="147"/>
        <end position="161"/>
    </location>
</feature>
<evidence type="ECO:0000256" key="4">
    <source>
        <dbReference type="SAM" id="Phobius"/>
    </source>
</evidence>
<dbReference type="PRINTS" id="PR00947">
    <property type="entry name" value="CUTICLE"/>
</dbReference>
<reference evidence="5" key="2">
    <citation type="submission" date="2022-10" db="EMBL/GenBank/DDBJ databases">
        <authorList>
            <consortium name="ENA_rothamsted_submissions"/>
            <consortium name="culmorum"/>
            <person name="King R."/>
        </authorList>
    </citation>
    <scope>NUCLEOTIDE SEQUENCE</scope>
</reference>
<dbReference type="PROSITE" id="PS51155">
    <property type="entry name" value="CHIT_BIND_RR_2"/>
    <property type="match status" value="1"/>
</dbReference>
<dbReference type="GO" id="GO:0031012">
    <property type="term" value="C:extracellular matrix"/>
    <property type="evidence" value="ECO:0007669"/>
    <property type="project" value="TreeGrafter"/>
</dbReference>
<keyword evidence="1 2" id="KW-0193">Cuticle</keyword>
<keyword evidence="4" id="KW-1133">Transmembrane helix</keyword>
<evidence type="ECO:0000313" key="6">
    <source>
        <dbReference type="Proteomes" id="UP001153737"/>
    </source>
</evidence>
<evidence type="ECO:0000256" key="2">
    <source>
        <dbReference type="PROSITE-ProRule" id="PRU00497"/>
    </source>
</evidence>
<evidence type="ECO:0000256" key="1">
    <source>
        <dbReference type="ARBA" id="ARBA00022460"/>
    </source>
</evidence>
<proteinExistence type="predicted"/>
<dbReference type="GO" id="GO:0042302">
    <property type="term" value="F:structural constituent of cuticle"/>
    <property type="evidence" value="ECO:0007669"/>
    <property type="project" value="UniProtKB-UniRule"/>
</dbReference>
<reference evidence="5" key="1">
    <citation type="submission" date="2022-01" db="EMBL/GenBank/DDBJ databases">
        <authorList>
            <person name="King R."/>
        </authorList>
    </citation>
    <scope>NUCLEOTIDE SEQUENCE</scope>
</reference>
<accession>A0A9N9X3R4</accession>
<evidence type="ECO:0000256" key="3">
    <source>
        <dbReference type="SAM" id="MobiDB-lite"/>
    </source>
</evidence>
<feature type="region of interest" description="Disordered" evidence="3">
    <location>
        <begin position="143"/>
        <end position="164"/>
    </location>
</feature>
<evidence type="ECO:0008006" key="7">
    <source>
        <dbReference type="Google" id="ProtNLM"/>
    </source>
</evidence>
<dbReference type="Proteomes" id="UP001153737">
    <property type="component" value="Chromosome 4"/>
</dbReference>
<dbReference type="EMBL" id="OU896710">
    <property type="protein sequence ID" value="CAG9821265.1"/>
    <property type="molecule type" value="Genomic_DNA"/>
</dbReference>
<dbReference type="OrthoDB" id="6778751at2759"/>
<dbReference type="PANTHER" id="PTHR12236">
    <property type="entry name" value="STRUCTURAL CONTITUENT OF CUTICLE"/>
    <property type="match status" value="1"/>
</dbReference>
<dbReference type="InterPro" id="IPR000618">
    <property type="entry name" value="Insect_cuticle"/>
</dbReference>
<keyword evidence="4" id="KW-0812">Transmembrane</keyword>
<evidence type="ECO:0000313" key="5">
    <source>
        <dbReference type="EMBL" id="CAG9821265.1"/>
    </source>
</evidence>
<dbReference type="PANTHER" id="PTHR12236:SF75">
    <property type="entry name" value="CUTICULAR PROTEIN 62BB, ISOFORM A"/>
    <property type="match status" value="1"/>
</dbReference>
<dbReference type="PROSITE" id="PS00233">
    <property type="entry name" value="CHIT_BIND_RR_1"/>
    <property type="match status" value="1"/>
</dbReference>
<feature type="transmembrane region" description="Helical" evidence="4">
    <location>
        <begin position="52"/>
        <end position="71"/>
    </location>
</feature>
<dbReference type="GO" id="GO:0005615">
    <property type="term" value="C:extracellular space"/>
    <property type="evidence" value="ECO:0007669"/>
    <property type="project" value="TreeGrafter"/>
</dbReference>
<gene>
    <name evidence="5" type="ORF">PHAECO_LOCUS8505</name>
</gene>
<sequence length="251" mass="26355">MHVFVSPISESKSAPIKNPHLGQSKAFIYKANRSPENYQNPFNNQRNMAFKFVVFAALAAVASAGVLPVSYSSAPSVSYSSVSSPLVAPQLSHGAQLSYAAPALKIAAPAVRVAAPVHYAAPVSHAVLAEHSAPAQYDFGYAINDPHTGDNHNQQESRRGDAVQGSYSLIEADGSRRTVEYTADDHSGFNAVVHNEPAAVHVKAVAPVAHAVVAPVSHGYAAPLSHGYAAPLSHGYAAPLSHGYAAPAYYH</sequence>
<dbReference type="AlphaFoldDB" id="A0A9N9X3R4"/>
<keyword evidence="4" id="KW-0472">Membrane</keyword>
<protein>
    <recommendedName>
        <fullName evidence="7">Cuticle protein</fullName>
    </recommendedName>
</protein>
<organism evidence="5 6">
    <name type="scientific">Phaedon cochleariae</name>
    <name type="common">Mustard beetle</name>
    <dbReference type="NCBI Taxonomy" id="80249"/>
    <lineage>
        <taxon>Eukaryota</taxon>
        <taxon>Metazoa</taxon>
        <taxon>Ecdysozoa</taxon>
        <taxon>Arthropoda</taxon>
        <taxon>Hexapoda</taxon>
        <taxon>Insecta</taxon>
        <taxon>Pterygota</taxon>
        <taxon>Neoptera</taxon>
        <taxon>Endopterygota</taxon>
        <taxon>Coleoptera</taxon>
        <taxon>Polyphaga</taxon>
        <taxon>Cucujiformia</taxon>
        <taxon>Chrysomeloidea</taxon>
        <taxon>Chrysomelidae</taxon>
        <taxon>Chrysomelinae</taxon>
        <taxon>Chrysomelini</taxon>
        <taxon>Phaedon</taxon>
    </lineage>
</organism>